<keyword evidence="9" id="KW-0067">ATP-binding</keyword>
<evidence type="ECO:0000256" key="7">
    <source>
        <dbReference type="ARBA" id="ARBA00022741"/>
    </source>
</evidence>
<proteinExistence type="inferred from homology"/>
<dbReference type="NCBIfam" id="TIGR01494">
    <property type="entry name" value="ATPase_P-type"/>
    <property type="match status" value="2"/>
</dbReference>
<dbReference type="InterPro" id="IPR006121">
    <property type="entry name" value="HMA_dom"/>
</dbReference>
<dbReference type="InterPro" id="IPR059000">
    <property type="entry name" value="ATPase_P-type_domA"/>
</dbReference>
<dbReference type="InterPro" id="IPR008250">
    <property type="entry name" value="ATPase_P-typ_transduc_dom_A_sf"/>
</dbReference>
<keyword evidence="7" id="KW-0547">Nucleotide-binding</keyword>
<keyword evidence="11 16" id="KW-1133">Transmembrane helix</keyword>
<evidence type="ECO:0000256" key="12">
    <source>
        <dbReference type="ARBA" id="ARBA00023008"/>
    </source>
</evidence>
<dbReference type="PANTHER" id="PTHR48085">
    <property type="entry name" value="CADMIUM/ZINC-TRANSPORTING ATPASE HMA2-RELATED"/>
    <property type="match status" value="1"/>
</dbReference>
<sequence>MSDDDRRSAGETCGCGGHADADGDHPERDGRQPGPPASGSDDLRLSVPDMDCSSCAGKVESALSDRTGVTGIDTRPTNGTVDVLYDPERTAPSTIVEAVESAGYAVERGETTRLSVPDMDCSSCAGKVESALSIDGVLDVDTRPTTGTVVIDYDPRTIGADGLIAAVESAGYEVEKSEDTVGGDVPIHRTPRAIATGIGAILLAGGLVLQWAVPVLDPSFATVGPWAITGSWLAYVLAVAAAAPPILRAGYYSARNRNLDVDLLMTVGVVGALAIDAPFEAATLAVLFSTAELLERFSIDRARNSIEELMELSPETATVLRDGAEETVPASEVAVGERVAVRPGEKVPLDGVVVAGSSAVDESPITGESVPAGKVEGDEVYAGSINEEGYLEVEVTAPASESTIAKVVELVEAASAEETEAERFVDRFAGMYTPIVVGLAIATVVLGTVVAGGGFTQWFVRGLALLVIACPCAFVISTPVSVVSGVTAAARNGVLIKGGQHLESAGEIDTVALDKTGTLTTGDLGVTDVIAIGHEDDEAVLACAAALERRSEHPIARAIVSHAEAAGVPDREVAGFEAMAGEGVRAEVDGETHYAGKPGLFADLGFDLEHAHVRTDGGGTLTSEETTGIETADIEPDACEHGAYVDLVGGTIPRLQREGKTVVLVGTAETIEGVIAVSDTVRPEAAWTVDRLHELGIDRVVMVTGDNERTAAAIGEQVGVDEVHADLLPDEKLDVIRELREASDGGVLMLGDGVNDAPALATATVGVAMGAAGTDAALETADAALMGDDLTRLPYLIDLSDRASRVIRTNIVASLGVKALLAAGAPFGYVTIAMAVLVGDMGMSLGVTGNALRLGRIEPAEPPVASGSELEDGSEGAEAETAGRTSEPNEPERATSP</sequence>
<evidence type="ECO:0000256" key="10">
    <source>
        <dbReference type="ARBA" id="ARBA00022967"/>
    </source>
</evidence>
<dbReference type="PROSITE" id="PS50846">
    <property type="entry name" value="HMA_2"/>
    <property type="match status" value="2"/>
</dbReference>
<dbReference type="Gene3D" id="3.30.70.100">
    <property type="match status" value="2"/>
</dbReference>
<dbReference type="InterPro" id="IPR018303">
    <property type="entry name" value="ATPase_P-typ_P_site"/>
</dbReference>
<dbReference type="PANTHER" id="PTHR48085:SF5">
    <property type="entry name" value="CADMIUM_ZINC-TRANSPORTING ATPASE HMA4-RELATED"/>
    <property type="match status" value="1"/>
</dbReference>
<dbReference type="InterPro" id="IPR023298">
    <property type="entry name" value="ATPase_P-typ_TM_dom_sf"/>
</dbReference>
<dbReference type="GO" id="GO:0012505">
    <property type="term" value="C:endomembrane system"/>
    <property type="evidence" value="ECO:0007669"/>
    <property type="project" value="UniProtKB-SubCell"/>
</dbReference>
<dbReference type="Proteomes" id="UP001596296">
    <property type="component" value="Unassembled WGS sequence"/>
</dbReference>
<dbReference type="EC" id="7.2.2.8" evidence="3"/>
<dbReference type="Pfam" id="PF00403">
    <property type="entry name" value="HMA"/>
    <property type="match status" value="2"/>
</dbReference>
<comment type="subcellular location">
    <subcellularLocation>
        <location evidence="1">Endomembrane system</location>
        <topology evidence="1">Multi-pass membrane protein</topology>
    </subcellularLocation>
</comment>
<dbReference type="SFLD" id="SFLDG00002">
    <property type="entry name" value="C1.7:_P-type_atpase_like"/>
    <property type="match status" value="1"/>
</dbReference>
<feature type="domain" description="HMA" evidence="17">
    <location>
        <begin position="41"/>
        <end position="107"/>
    </location>
</feature>
<keyword evidence="8" id="KW-0187">Copper transport</keyword>
<dbReference type="SFLD" id="SFLDF00027">
    <property type="entry name" value="p-type_atpase"/>
    <property type="match status" value="1"/>
</dbReference>
<dbReference type="GO" id="GO:0046872">
    <property type="term" value="F:metal ion binding"/>
    <property type="evidence" value="ECO:0007669"/>
    <property type="project" value="UniProtKB-KW"/>
</dbReference>
<evidence type="ECO:0000256" key="5">
    <source>
        <dbReference type="ARBA" id="ARBA00022692"/>
    </source>
</evidence>
<dbReference type="Pfam" id="PF00122">
    <property type="entry name" value="E1-E2_ATPase"/>
    <property type="match status" value="1"/>
</dbReference>
<feature type="transmembrane region" description="Helical" evidence="16">
    <location>
        <begin position="458"/>
        <end position="476"/>
    </location>
</feature>
<dbReference type="RefSeq" id="WP_379744573.1">
    <property type="nucleotide sequence ID" value="NZ_JBHSVN010000001.1"/>
</dbReference>
<feature type="transmembrane region" description="Helical" evidence="16">
    <location>
        <begin position="232"/>
        <end position="251"/>
    </location>
</feature>
<feature type="compositionally biased region" description="Basic and acidic residues" evidence="15">
    <location>
        <begin position="19"/>
        <end position="31"/>
    </location>
</feature>
<keyword evidence="4" id="KW-0813">Transport</keyword>
<dbReference type="InterPro" id="IPR036412">
    <property type="entry name" value="HAD-like_sf"/>
</dbReference>
<dbReference type="FunFam" id="3.40.50.1000:FF:000144">
    <property type="entry name" value="copper-transporting ATPase 1 isoform X2"/>
    <property type="match status" value="1"/>
</dbReference>
<keyword evidence="12" id="KW-0186">Copper</keyword>
<dbReference type="InterPro" id="IPR044492">
    <property type="entry name" value="P_typ_ATPase_HD_dom"/>
</dbReference>
<evidence type="ECO:0000256" key="2">
    <source>
        <dbReference type="ARBA" id="ARBA00006024"/>
    </source>
</evidence>
<keyword evidence="5 16" id="KW-0812">Transmembrane</keyword>
<dbReference type="NCBIfam" id="TIGR01512">
    <property type="entry name" value="ATPase-IB2_Cd"/>
    <property type="match status" value="1"/>
</dbReference>
<keyword evidence="6" id="KW-0479">Metal-binding</keyword>
<evidence type="ECO:0000256" key="1">
    <source>
        <dbReference type="ARBA" id="ARBA00004127"/>
    </source>
</evidence>
<dbReference type="PROSITE" id="PS00154">
    <property type="entry name" value="ATPASE_E1_E2"/>
    <property type="match status" value="1"/>
</dbReference>
<comment type="caution">
    <text evidence="18">The sequence shown here is derived from an EMBL/GenBank/DDBJ whole genome shotgun (WGS) entry which is preliminary data.</text>
</comment>
<feature type="compositionally biased region" description="Acidic residues" evidence="15">
    <location>
        <begin position="869"/>
        <end position="878"/>
    </location>
</feature>
<evidence type="ECO:0000256" key="14">
    <source>
        <dbReference type="ARBA" id="ARBA00023136"/>
    </source>
</evidence>
<organism evidence="18 19">
    <name type="scientific">Halopenitus salinus</name>
    <dbReference type="NCBI Taxonomy" id="1198295"/>
    <lineage>
        <taxon>Archaea</taxon>
        <taxon>Methanobacteriati</taxon>
        <taxon>Methanobacteriota</taxon>
        <taxon>Stenosarchaea group</taxon>
        <taxon>Halobacteria</taxon>
        <taxon>Halobacteriales</taxon>
        <taxon>Haloferacaceae</taxon>
        <taxon>Halopenitus</taxon>
    </lineage>
</organism>
<accession>A0ABD5UV06</accession>
<dbReference type="InterPro" id="IPR001757">
    <property type="entry name" value="P_typ_ATPase"/>
</dbReference>
<gene>
    <name evidence="18" type="ORF">ACFQE9_11560</name>
</gene>
<feature type="domain" description="HMA" evidence="17">
    <location>
        <begin position="110"/>
        <end position="175"/>
    </location>
</feature>
<dbReference type="Gene3D" id="2.70.150.10">
    <property type="entry name" value="Calcium-transporting ATPase, cytoplasmic transduction domain A"/>
    <property type="match status" value="1"/>
</dbReference>
<comment type="similarity">
    <text evidence="2">Belongs to the cation transport ATPase (P-type) (TC 3.A.3) family. Type IB subfamily.</text>
</comment>
<keyword evidence="19" id="KW-1185">Reference proteome</keyword>
<evidence type="ECO:0000256" key="13">
    <source>
        <dbReference type="ARBA" id="ARBA00023065"/>
    </source>
</evidence>
<reference evidence="18 19" key="1">
    <citation type="journal article" date="2019" name="Int. J. Syst. Evol. Microbiol.">
        <title>The Global Catalogue of Microorganisms (GCM) 10K type strain sequencing project: providing services to taxonomists for standard genome sequencing and annotation.</title>
        <authorList>
            <consortium name="The Broad Institute Genomics Platform"/>
            <consortium name="The Broad Institute Genome Sequencing Center for Infectious Disease"/>
            <person name="Wu L."/>
            <person name="Ma J."/>
        </authorList>
    </citation>
    <scope>NUCLEOTIDE SEQUENCE [LARGE SCALE GENOMIC DNA]</scope>
    <source>
        <strain evidence="18 19">SKJ47</strain>
    </source>
</reference>
<feature type="transmembrane region" description="Helical" evidence="16">
    <location>
        <begin position="431"/>
        <end position="451"/>
    </location>
</feature>
<evidence type="ECO:0000256" key="3">
    <source>
        <dbReference type="ARBA" id="ARBA00012517"/>
    </source>
</evidence>
<evidence type="ECO:0000256" key="6">
    <source>
        <dbReference type="ARBA" id="ARBA00022723"/>
    </source>
</evidence>
<dbReference type="SFLD" id="SFLDS00003">
    <property type="entry name" value="Haloacid_Dehalogenase"/>
    <property type="match status" value="1"/>
</dbReference>
<dbReference type="InterPro" id="IPR027256">
    <property type="entry name" value="P-typ_ATPase_IB"/>
</dbReference>
<dbReference type="AlphaFoldDB" id="A0ABD5UV06"/>
<dbReference type="SUPFAM" id="SSF81653">
    <property type="entry name" value="Calcium ATPase, transduction domain A"/>
    <property type="match status" value="1"/>
</dbReference>
<dbReference type="GO" id="GO:0005524">
    <property type="term" value="F:ATP binding"/>
    <property type="evidence" value="ECO:0007669"/>
    <property type="project" value="UniProtKB-KW"/>
</dbReference>
<feature type="transmembrane region" description="Helical" evidence="16">
    <location>
        <begin position="193"/>
        <end position="212"/>
    </location>
</feature>
<dbReference type="InterPro" id="IPR036163">
    <property type="entry name" value="HMA_dom_sf"/>
</dbReference>
<evidence type="ECO:0000256" key="15">
    <source>
        <dbReference type="SAM" id="MobiDB-lite"/>
    </source>
</evidence>
<evidence type="ECO:0000256" key="4">
    <source>
        <dbReference type="ARBA" id="ARBA00022448"/>
    </source>
</evidence>
<dbReference type="FunFam" id="2.70.150.10:FF:000002">
    <property type="entry name" value="Copper-transporting ATPase 1, putative"/>
    <property type="match status" value="1"/>
</dbReference>
<feature type="region of interest" description="Disordered" evidence="15">
    <location>
        <begin position="1"/>
        <end position="49"/>
    </location>
</feature>
<dbReference type="Gene3D" id="3.40.1110.10">
    <property type="entry name" value="Calcium-transporting ATPase, cytoplasmic domain N"/>
    <property type="match status" value="1"/>
</dbReference>
<dbReference type="SUPFAM" id="SSF55008">
    <property type="entry name" value="HMA, heavy metal-associated domain"/>
    <property type="match status" value="2"/>
</dbReference>
<evidence type="ECO:0000313" key="18">
    <source>
        <dbReference type="EMBL" id="MFC6893234.1"/>
    </source>
</evidence>
<dbReference type="SUPFAM" id="SSF81665">
    <property type="entry name" value="Calcium ATPase, transmembrane domain M"/>
    <property type="match status" value="1"/>
</dbReference>
<dbReference type="CDD" id="cd00371">
    <property type="entry name" value="HMA"/>
    <property type="match status" value="2"/>
</dbReference>
<evidence type="ECO:0000313" key="19">
    <source>
        <dbReference type="Proteomes" id="UP001596296"/>
    </source>
</evidence>
<dbReference type="InterPro" id="IPR023214">
    <property type="entry name" value="HAD_sf"/>
</dbReference>
<keyword evidence="10" id="KW-1278">Translocase</keyword>
<keyword evidence="13" id="KW-0406">Ion transport</keyword>
<evidence type="ECO:0000256" key="8">
    <source>
        <dbReference type="ARBA" id="ARBA00022796"/>
    </source>
</evidence>
<dbReference type="InterPro" id="IPR051014">
    <property type="entry name" value="Cation_Transport_ATPase_IB"/>
</dbReference>
<dbReference type="Gene3D" id="3.40.50.1000">
    <property type="entry name" value="HAD superfamily/HAD-like"/>
    <property type="match status" value="1"/>
</dbReference>
<dbReference type="Pfam" id="PF00702">
    <property type="entry name" value="Hydrolase"/>
    <property type="match status" value="1"/>
</dbReference>
<dbReference type="PRINTS" id="PR00119">
    <property type="entry name" value="CATATPASE"/>
</dbReference>
<feature type="region of interest" description="Disordered" evidence="15">
    <location>
        <begin position="858"/>
        <end position="897"/>
    </location>
</feature>
<evidence type="ECO:0000256" key="16">
    <source>
        <dbReference type="SAM" id="Phobius"/>
    </source>
</evidence>
<evidence type="ECO:0000259" key="17">
    <source>
        <dbReference type="PROSITE" id="PS50846"/>
    </source>
</evidence>
<dbReference type="InterPro" id="IPR023299">
    <property type="entry name" value="ATPase_P-typ_cyto_dom_N"/>
</dbReference>
<protein>
    <recommendedName>
        <fullName evidence="3">P-type Cu(+) transporter</fullName>
        <ecNumber evidence="3">7.2.2.8</ecNumber>
    </recommendedName>
</protein>
<keyword evidence="14 16" id="KW-0472">Membrane</keyword>
<name>A0ABD5UV06_9EURY</name>
<dbReference type="SUPFAM" id="SSF56784">
    <property type="entry name" value="HAD-like"/>
    <property type="match status" value="1"/>
</dbReference>
<dbReference type="NCBIfam" id="TIGR01525">
    <property type="entry name" value="ATPase-IB_hvy"/>
    <property type="match status" value="1"/>
</dbReference>
<dbReference type="PRINTS" id="PR00941">
    <property type="entry name" value="CDATPASE"/>
</dbReference>
<dbReference type="EMBL" id="JBHSXL010000009">
    <property type="protein sequence ID" value="MFC6893234.1"/>
    <property type="molecule type" value="Genomic_DNA"/>
</dbReference>
<dbReference type="GO" id="GO:0140581">
    <property type="term" value="F:P-type monovalent copper transporter activity"/>
    <property type="evidence" value="ECO:0007669"/>
    <property type="project" value="UniProtKB-EC"/>
</dbReference>
<evidence type="ECO:0000256" key="11">
    <source>
        <dbReference type="ARBA" id="ARBA00022989"/>
    </source>
</evidence>
<evidence type="ECO:0000256" key="9">
    <source>
        <dbReference type="ARBA" id="ARBA00022840"/>
    </source>
</evidence>